<proteinExistence type="predicted"/>
<sequence>MRAFYQRDDMSTWNNDRGAIFAKLQPIINTSKKHIGQKYEYFLMESVNTDDGEKAFNYLKKAYVTNPERIETYEGLLTRYIIDQEWSEAKEVALRIYESNLYSNQAYLWNHNVLMSTRGKSIVFSHGDMDTLPRHVLQLAKGVGDNAFIINEWLLGYHEKYRNKVCQYLGIRNYSKKLSDFADMATFKNAIVAYIIEQSKSTYQIYFGCGTDIQLFEKLGVKENMYLTGVVFQYSEEALDNLSLTIDNFENRYNLDYLKTNYQFHPHDAIIQKYLNATYIPGMNKLKKHYATVEDQRKVEKYNQLMHQIAVNSGRQAEIEAWYK</sequence>
<dbReference type="EMBL" id="JABANE010000148">
    <property type="protein sequence ID" value="NME72275.1"/>
    <property type="molecule type" value="Genomic_DNA"/>
</dbReference>
<protein>
    <submittedName>
        <fullName evidence="1">Uncharacterized protein</fullName>
    </submittedName>
</protein>
<gene>
    <name evidence="1" type="ORF">HHU12_30220</name>
</gene>
<evidence type="ECO:0000313" key="1">
    <source>
        <dbReference type="EMBL" id="NME72275.1"/>
    </source>
</evidence>
<reference evidence="1 2" key="1">
    <citation type="submission" date="2020-04" db="EMBL/GenBank/DDBJ databases">
        <title>Flammeovirga sp. SR4, a novel species isolated from seawater.</title>
        <authorList>
            <person name="Wang X."/>
        </authorList>
    </citation>
    <scope>NUCLEOTIDE SEQUENCE [LARGE SCALE GENOMIC DNA]</scope>
    <source>
        <strain evidence="1 2">ATCC 23126</strain>
    </source>
</reference>
<dbReference type="RefSeq" id="WP_169660469.1">
    <property type="nucleotide sequence ID" value="NZ_JABANE010000148.1"/>
</dbReference>
<comment type="caution">
    <text evidence="1">The sequence shown here is derived from an EMBL/GenBank/DDBJ whole genome shotgun (WGS) entry which is preliminary data.</text>
</comment>
<name>A0A7X9S0T3_9BACT</name>
<dbReference type="AlphaFoldDB" id="A0A7X9S0T3"/>
<keyword evidence="2" id="KW-1185">Reference proteome</keyword>
<evidence type="ECO:0000313" key="2">
    <source>
        <dbReference type="Proteomes" id="UP000576082"/>
    </source>
</evidence>
<dbReference type="Proteomes" id="UP000576082">
    <property type="component" value="Unassembled WGS sequence"/>
</dbReference>
<accession>A0A7X9S0T3</accession>
<organism evidence="1 2">
    <name type="scientific">Flammeovirga aprica JL-4</name>
    <dbReference type="NCBI Taxonomy" id="694437"/>
    <lineage>
        <taxon>Bacteria</taxon>
        <taxon>Pseudomonadati</taxon>
        <taxon>Bacteroidota</taxon>
        <taxon>Cytophagia</taxon>
        <taxon>Cytophagales</taxon>
        <taxon>Flammeovirgaceae</taxon>
        <taxon>Flammeovirga</taxon>
    </lineage>
</organism>